<feature type="transmembrane region" description="Helical" evidence="1">
    <location>
        <begin position="129"/>
        <end position="151"/>
    </location>
</feature>
<feature type="transmembrane region" description="Helical" evidence="1">
    <location>
        <begin position="12"/>
        <end position="39"/>
    </location>
</feature>
<feature type="transmembrane region" description="Helical" evidence="1">
    <location>
        <begin position="90"/>
        <end position="109"/>
    </location>
</feature>
<name>A0A5C6EKM3_9BACT</name>
<organism evidence="2 3">
    <name type="scientific">Rubripirellula tenax</name>
    <dbReference type="NCBI Taxonomy" id="2528015"/>
    <lineage>
        <taxon>Bacteria</taxon>
        <taxon>Pseudomonadati</taxon>
        <taxon>Planctomycetota</taxon>
        <taxon>Planctomycetia</taxon>
        <taxon>Pirellulales</taxon>
        <taxon>Pirellulaceae</taxon>
        <taxon>Rubripirellula</taxon>
    </lineage>
</organism>
<accession>A0A5C6EKM3</accession>
<keyword evidence="1" id="KW-0812">Transmembrane</keyword>
<reference evidence="2 3" key="1">
    <citation type="submission" date="2019-02" db="EMBL/GenBank/DDBJ databases">
        <title>Deep-cultivation of Planctomycetes and their phenomic and genomic characterization uncovers novel biology.</title>
        <authorList>
            <person name="Wiegand S."/>
            <person name="Jogler M."/>
            <person name="Boedeker C."/>
            <person name="Pinto D."/>
            <person name="Vollmers J."/>
            <person name="Rivas-Marin E."/>
            <person name="Kohn T."/>
            <person name="Peeters S.H."/>
            <person name="Heuer A."/>
            <person name="Rast P."/>
            <person name="Oberbeckmann S."/>
            <person name="Bunk B."/>
            <person name="Jeske O."/>
            <person name="Meyerdierks A."/>
            <person name="Storesund J.E."/>
            <person name="Kallscheuer N."/>
            <person name="Luecker S."/>
            <person name="Lage O.M."/>
            <person name="Pohl T."/>
            <person name="Merkel B.J."/>
            <person name="Hornburger P."/>
            <person name="Mueller R.-W."/>
            <person name="Bruemmer F."/>
            <person name="Labrenz M."/>
            <person name="Spormann A.M."/>
            <person name="Op Den Camp H."/>
            <person name="Overmann J."/>
            <person name="Amann R."/>
            <person name="Jetten M.S.M."/>
            <person name="Mascher T."/>
            <person name="Medema M.H."/>
            <person name="Devos D.P."/>
            <person name="Kaster A.-K."/>
            <person name="Ovreas L."/>
            <person name="Rohde M."/>
            <person name="Galperin M.Y."/>
            <person name="Jogler C."/>
        </authorList>
    </citation>
    <scope>NUCLEOTIDE SEQUENCE [LARGE SCALE GENOMIC DNA]</scope>
    <source>
        <strain evidence="2 3">Poly51</strain>
    </source>
</reference>
<dbReference type="EMBL" id="SJPW01000006">
    <property type="protein sequence ID" value="TWU49030.1"/>
    <property type="molecule type" value="Genomic_DNA"/>
</dbReference>
<dbReference type="Proteomes" id="UP000318288">
    <property type="component" value="Unassembled WGS sequence"/>
</dbReference>
<gene>
    <name evidence="2" type="ORF">Poly51_49340</name>
</gene>
<evidence type="ECO:0000313" key="3">
    <source>
        <dbReference type="Proteomes" id="UP000318288"/>
    </source>
</evidence>
<sequence>MTTRRTPTQRYASYAIATLLICAALFGLLYNAGSLFVAFQGAFDESPDIAQLPHFFTAFYVMSAICIVCYISIIVASVGLCLGSATCARLLAMLLLFEVLYFFAIGAMWNLPNAGRGIGAATGIANGGLMAQFILLMPIWIPIAFAFLGLYRQNPVFAADGTLTSTPSLGGGEPNDATERRSRAI</sequence>
<dbReference type="AlphaFoldDB" id="A0A5C6EKM3"/>
<dbReference type="RefSeq" id="WP_146460644.1">
    <property type="nucleotide sequence ID" value="NZ_SJPW01000006.1"/>
</dbReference>
<evidence type="ECO:0000256" key="1">
    <source>
        <dbReference type="SAM" id="Phobius"/>
    </source>
</evidence>
<dbReference type="OrthoDB" id="271579at2"/>
<proteinExistence type="predicted"/>
<comment type="caution">
    <text evidence="2">The sequence shown here is derived from an EMBL/GenBank/DDBJ whole genome shotgun (WGS) entry which is preliminary data.</text>
</comment>
<keyword evidence="1" id="KW-1133">Transmembrane helix</keyword>
<evidence type="ECO:0000313" key="2">
    <source>
        <dbReference type="EMBL" id="TWU49030.1"/>
    </source>
</evidence>
<protein>
    <submittedName>
        <fullName evidence="2">Uncharacterized protein</fullName>
    </submittedName>
</protein>
<keyword evidence="1" id="KW-0472">Membrane</keyword>
<feature type="transmembrane region" description="Helical" evidence="1">
    <location>
        <begin position="59"/>
        <end position="83"/>
    </location>
</feature>
<keyword evidence="3" id="KW-1185">Reference proteome</keyword>